<comment type="caution">
    <text evidence="2">The sequence shown here is derived from an EMBL/GenBank/DDBJ whole genome shotgun (WGS) entry which is preliminary data.</text>
</comment>
<dbReference type="PANTHER" id="PTHR33116">
    <property type="entry name" value="REVERSE TRANSCRIPTASE ZINC-BINDING DOMAIN-CONTAINING PROTEIN-RELATED-RELATED"/>
    <property type="match status" value="1"/>
</dbReference>
<keyword evidence="1" id="KW-0812">Transmembrane</keyword>
<dbReference type="GO" id="GO:0003964">
    <property type="term" value="F:RNA-directed DNA polymerase activity"/>
    <property type="evidence" value="ECO:0007669"/>
    <property type="project" value="UniProtKB-KW"/>
</dbReference>
<name>A0A834WDB6_9FABA</name>
<protein>
    <submittedName>
        <fullName evidence="2">Reverse transcriptase</fullName>
    </submittedName>
</protein>
<reference evidence="2" key="1">
    <citation type="submission" date="2020-09" db="EMBL/GenBank/DDBJ databases">
        <title>Genome-Enabled Discovery of Anthraquinone Biosynthesis in Senna tora.</title>
        <authorList>
            <person name="Kang S.-H."/>
            <person name="Pandey R.P."/>
            <person name="Lee C.-M."/>
            <person name="Sim J.-S."/>
            <person name="Jeong J.-T."/>
            <person name="Choi B.-S."/>
            <person name="Jung M."/>
            <person name="Ginzburg D."/>
            <person name="Zhao K."/>
            <person name="Won S.Y."/>
            <person name="Oh T.-J."/>
            <person name="Yu Y."/>
            <person name="Kim N.-H."/>
            <person name="Lee O.R."/>
            <person name="Lee T.-H."/>
            <person name="Bashyal P."/>
            <person name="Kim T.-S."/>
            <person name="Lee W.-H."/>
            <person name="Kawkins C."/>
            <person name="Kim C.-K."/>
            <person name="Kim J.S."/>
            <person name="Ahn B.O."/>
            <person name="Rhee S.Y."/>
            <person name="Sohng J.K."/>
        </authorList>
    </citation>
    <scope>NUCLEOTIDE SEQUENCE</scope>
    <source>
        <tissue evidence="2">Leaf</tissue>
    </source>
</reference>
<feature type="transmembrane region" description="Helical" evidence="1">
    <location>
        <begin position="286"/>
        <end position="304"/>
    </location>
</feature>
<keyword evidence="2" id="KW-0808">Transferase</keyword>
<dbReference type="PANTHER" id="PTHR33116:SF86">
    <property type="entry name" value="REVERSE TRANSCRIPTASE DOMAIN-CONTAINING PROTEIN"/>
    <property type="match status" value="1"/>
</dbReference>
<evidence type="ECO:0000256" key="1">
    <source>
        <dbReference type="SAM" id="Phobius"/>
    </source>
</evidence>
<keyword evidence="2" id="KW-0695">RNA-directed DNA polymerase</keyword>
<sequence>MITHLMYADDIVLFFKADFNSCNTVNQVLHQYAILSGQVLNNEKSYVIFSPNTPCQFKKFMAKTLGAHISNKLGRYLGVQIEERFNSEDLFKQLMEKIESKLAGWKAKLLSQSARLTLLKSVLQSIPVYQLSVAPIPSKYANKIDAVATNFYWGNRKDKSAMHLAPRSKLFQRKDKGGLVYGQWASAKYFNGSVENSPKKTFQPAAIWKCINNAGSTIWDQLWWKFGNGDQATIDSLVWKFSASVEYTVAQGYDMLFQNDLMFFMVSLSKIVFFCGFIKHNRRDCFLCRILISNASVFTLFGIVETNSIWKKGSELKSIALLHNNGNQEFNFFLLTIVRAILNGNCQGYESVGALVFEKEGHWKLVNKSIYTWNHSSGYPASYTK</sequence>
<dbReference type="EMBL" id="JAAIUW010000009">
    <property type="protein sequence ID" value="KAF7815046.1"/>
    <property type="molecule type" value="Genomic_DNA"/>
</dbReference>
<gene>
    <name evidence="2" type="ORF">G2W53_029015</name>
</gene>
<organism evidence="2 3">
    <name type="scientific">Senna tora</name>
    <dbReference type="NCBI Taxonomy" id="362788"/>
    <lineage>
        <taxon>Eukaryota</taxon>
        <taxon>Viridiplantae</taxon>
        <taxon>Streptophyta</taxon>
        <taxon>Embryophyta</taxon>
        <taxon>Tracheophyta</taxon>
        <taxon>Spermatophyta</taxon>
        <taxon>Magnoliopsida</taxon>
        <taxon>eudicotyledons</taxon>
        <taxon>Gunneridae</taxon>
        <taxon>Pentapetalae</taxon>
        <taxon>rosids</taxon>
        <taxon>fabids</taxon>
        <taxon>Fabales</taxon>
        <taxon>Fabaceae</taxon>
        <taxon>Caesalpinioideae</taxon>
        <taxon>Cassia clade</taxon>
        <taxon>Senna</taxon>
    </lineage>
</organism>
<evidence type="ECO:0000313" key="2">
    <source>
        <dbReference type="EMBL" id="KAF7815046.1"/>
    </source>
</evidence>
<evidence type="ECO:0000313" key="3">
    <source>
        <dbReference type="Proteomes" id="UP000634136"/>
    </source>
</evidence>
<keyword evidence="3" id="KW-1185">Reference proteome</keyword>
<dbReference type="AlphaFoldDB" id="A0A834WDB6"/>
<accession>A0A834WDB6</accession>
<proteinExistence type="predicted"/>
<keyword evidence="1" id="KW-0472">Membrane</keyword>
<keyword evidence="1" id="KW-1133">Transmembrane helix</keyword>
<feature type="transmembrane region" description="Helical" evidence="1">
    <location>
        <begin position="261"/>
        <end position="279"/>
    </location>
</feature>
<dbReference type="Proteomes" id="UP000634136">
    <property type="component" value="Unassembled WGS sequence"/>
</dbReference>
<dbReference type="OrthoDB" id="1932527at2759"/>
<keyword evidence="2" id="KW-0548">Nucleotidyltransferase</keyword>